<feature type="compositionally biased region" description="Polar residues" evidence="1">
    <location>
        <begin position="257"/>
        <end position="270"/>
    </location>
</feature>
<sequence length="349" mass="39757">MLLQLVANLLLSKLKCVPPEVHGCIFEGYPANVKGEYDLGFRSREMLLRCIKQYITSAFEFDSRPGLKFLMQKVSNIDFAANLYKQMISSWMVYFISLVDSYLADIEIYNLTTEDLLYILESCSRVNTTTVKKKENFVRYLFCLQDAWNLICEQYLNQTNLQAVRGGKEEMREYEEDPVDVSGAEKIDEEVEKEITSNNPFHDNYREDSEAEETRERRLSVNSEKMREESVGGGSSPGSAGSRQLPPKRMNPFDINRSPSTDGGSMSFSSESINQAVSPEIEQQRASSILRDSVYKRAAITQLVIASMELLKSLPEESSERLKVLLTPTIREAFRLVKAQGRDVKVEQV</sequence>
<dbReference type="EMBL" id="GIFK01005345">
    <property type="protein sequence ID" value="NBJ63048.1"/>
    <property type="molecule type" value="Transcribed_RNA"/>
</dbReference>
<reference evidence="3" key="1">
    <citation type="submission" date="2019-10" db="EMBL/GenBank/DDBJ databases">
        <title>Short sand fly seasons in Tbilisi, Georgia, hinder development of host immunity to saliva of the visceral leishmaniasis vector Phlebotomus kandelakii.</title>
        <authorList>
            <person name="Oliveira F."/>
            <person name="Giorgobiani E."/>
            <person name="Guimaraes-Costa A.B."/>
            <person name="Abdeladhim M."/>
            <person name="Oristian J."/>
            <person name="Tskhvaradze L."/>
            <person name="Tsertsvadze N."/>
            <person name="Zakalashvili M."/>
            <person name="Valenzuela J.G."/>
            <person name="Kamhawi S."/>
        </authorList>
    </citation>
    <scope>NUCLEOTIDE SEQUENCE</scope>
    <source>
        <strain evidence="3">Wild-capture in Tbilisi</strain>
        <tissue evidence="3">Salivary glands</tissue>
    </source>
</reference>
<feature type="region of interest" description="Disordered" evidence="1">
    <location>
        <begin position="172"/>
        <end position="270"/>
    </location>
</feature>
<protein>
    <submittedName>
        <fullName evidence="3">Uncharacterized protein</fullName>
    </submittedName>
</protein>
<feature type="signal peptide" evidence="2">
    <location>
        <begin position="1"/>
        <end position="16"/>
    </location>
</feature>
<feature type="compositionally biased region" description="Basic and acidic residues" evidence="1">
    <location>
        <begin position="203"/>
        <end position="230"/>
    </location>
</feature>
<evidence type="ECO:0000256" key="1">
    <source>
        <dbReference type="SAM" id="MobiDB-lite"/>
    </source>
</evidence>
<proteinExistence type="predicted"/>
<dbReference type="AlphaFoldDB" id="A0A6B2EM27"/>
<name>A0A6B2EM27_9DIPT</name>
<evidence type="ECO:0000256" key="2">
    <source>
        <dbReference type="SAM" id="SignalP"/>
    </source>
</evidence>
<evidence type="ECO:0000313" key="3">
    <source>
        <dbReference type="EMBL" id="NBJ63048.1"/>
    </source>
</evidence>
<feature type="chain" id="PRO_5025513758" evidence="2">
    <location>
        <begin position="17"/>
        <end position="349"/>
    </location>
</feature>
<keyword evidence="2" id="KW-0732">Signal</keyword>
<organism evidence="3">
    <name type="scientific">Phlebotomus kandelakii</name>
    <dbReference type="NCBI Taxonomy" id="1109342"/>
    <lineage>
        <taxon>Eukaryota</taxon>
        <taxon>Metazoa</taxon>
        <taxon>Ecdysozoa</taxon>
        <taxon>Arthropoda</taxon>
        <taxon>Hexapoda</taxon>
        <taxon>Insecta</taxon>
        <taxon>Pterygota</taxon>
        <taxon>Neoptera</taxon>
        <taxon>Endopterygota</taxon>
        <taxon>Diptera</taxon>
        <taxon>Nematocera</taxon>
        <taxon>Psychodoidea</taxon>
        <taxon>Psychodidae</taxon>
        <taxon>Phlebotomus</taxon>
        <taxon>Larroussius</taxon>
    </lineage>
</organism>
<accession>A0A6B2EM27</accession>